<dbReference type="PRINTS" id="PR00160">
    <property type="entry name" value="GLUTAREDOXIN"/>
</dbReference>
<dbReference type="KEGG" id="cmo:103494224"/>
<dbReference type="PANTHER" id="PTHR45694">
    <property type="entry name" value="GLUTAREDOXIN 2"/>
    <property type="match status" value="1"/>
</dbReference>
<sequence length="281" mass="30339">MAATVSMRKILTASAAMVCAVAIASLCRASSSPESFIKNAIASHQIVIFSKSYCPYCRRAKAVFKELNKVPHVVELDQRDDGSALQNALSVLFGRRTVPQVFIDGKHIGGSDDTVEAYESGELSKLLGIKEDHKADLSPTGAALSRKPLLQPGNRIVSMAATVVTMRMRMIPTVRAMASSSPESLFVKKTIASHQTVIFSKSYCPYCETAKAVFKDLNKVPHVVELDQRDDGSAIQDALSALVGRHTVPQVFIDGKHIGGSDDTVEAYESGELSKLLGIEE</sequence>
<evidence type="ECO:0000256" key="4">
    <source>
        <dbReference type="ARBA" id="ARBA00023157"/>
    </source>
</evidence>
<keyword evidence="4" id="KW-1015">Disulfide bond</keyword>
<dbReference type="InterPro" id="IPR011899">
    <property type="entry name" value="Glutaredoxin_euk/vir"/>
</dbReference>
<evidence type="ECO:0000256" key="5">
    <source>
        <dbReference type="ARBA" id="ARBA00023284"/>
    </source>
</evidence>
<protein>
    <submittedName>
        <fullName evidence="9">Monothiol glutaredoxin-S10-like</fullName>
    </submittedName>
</protein>
<dbReference type="Gene3D" id="3.40.30.10">
    <property type="entry name" value="Glutaredoxin"/>
    <property type="match status" value="2"/>
</dbReference>
<evidence type="ECO:0000313" key="8">
    <source>
        <dbReference type="Proteomes" id="UP001652600"/>
    </source>
</evidence>
<keyword evidence="8" id="KW-1185">Reference proteome</keyword>
<evidence type="ECO:0000256" key="2">
    <source>
        <dbReference type="ARBA" id="ARBA00022448"/>
    </source>
</evidence>
<dbReference type="InterPro" id="IPR011767">
    <property type="entry name" value="GLR_AS"/>
</dbReference>
<dbReference type="GO" id="GO:0034599">
    <property type="term" value="P:cellular response to oxidative stress"/>
    <property type="evidence" value="ECO:0007669"/>
    <property type="project" value="TreeGrafter"/>
</dbReference>
<evidence type="ECO:0000256" key="1">
    <source>
        <dbReference type="ARBA" id="ARBA00007190"/>
    </source>
</evidence>
<evidence type="ECO:0000256" key="3">
    <source>
        <dbReference type="ARBA" id="ARBA00022982"/>
    </source>
</evidence>
<dbReference type="NCBIfam" id="TIGR02180">
    <property type="entry name" value="GRX_euk"/>
    <property type="match status" value="2"/>
</dbReference>
<dbReference type="eggNOG" id="KOG1752">
    <property type="taxonomic scope" value="Eukaryota"/>
</dbReference>
<dbReference type="CDD" id="cd03419">
    <property type="entry name" value="GRX_GRXh_1_2_like"/>
    <property type="match status" value="2"/>
</dbReference>
<reference evidence="9" key="2">
    <citation type="submission" date="2025-08" db="UniProtKB">
        <authorList>
            <consortium name="RefSeq"/>
        </authorList>
    </citation>
    <scope>IDENTIFICATION</scope>
    <source>
        <tissue evidence="9">Stem</tissue>
    </source>
</reference>
<feature type="signal peptide" evidence="6">
    <location>
        <begin position="1"/>
        <end position="29"/>
    </location>
</feature>
<dbReference type="PANTHER" id="PTHR45694:SF5">
    <property type="entry name" value="GLUTAREDOXIN 2"/>
    <property type="match status" value="1"/>
</dbReference>
<dbReference type="Pfam" id="PF00462">
    <property type="entry name" value="Glutaredoxin"/>
    <property type="match status" value="2"/>
</dbReference>
<gene>
    <name evidence="9" type="primary">LOC103494224</name>
</gene>
<dbReference type="InterPro" id="IPR002109">
    <property type="entry name" value="Glutaredoxin"/>
</dbReference>
<dbReference type="PROSITE" id="PS51354">
    <property type="entry name" value="GLUTAREDOXIN_2"/>
    <property type="match status" value="2"/>
</dbReference>
<keyword evidence="2" id="KW-0813">Transport</keyword>
<dbReference type="SUPFAM" id="SSF52833">
    <property type="entry name" value="Thioredoxin-like"/>
    <property type="match status" value="2"/>
</dbReference>
<dbReference type="GO" id="GO:0005737">
    <property type="term" value="C:cytoplasm"/>
    <property type="evidence" value="ECO:0007669"/>
    <property type="project" value="TreeGrafter"/>
</dbReference>
<evidence type="ECO:0000259" key="7">
    <source>
        <dbReference type="Pfam" id="PF00462"/>
    </source>
</evidence>
<dbReference type="Gramene" id="MELO3C017410.2.1">
    <property type="protein sequence ID" value="MELO3C017410.2.1"/>
    <property type="gene ID" value="MELO3C017410.2"/>
</dbReference>
<comment type="similarity">
    <text evidence="1">Belongs to the glutaredoxin family. CPYC subfamily.</text>
</comment>
<keyword evidence="5" id="KW-0676">Redox-active center</keyword>
<name>A0A1S3BVX6_CUCME</name>
<reference evidence="8" key="1">
    <citation type="submission" date="2025-05" db="UniProtKB">
        <authorList>
            <consortium name="RefSeq"/>
        </authorList>
    </citation>
    <scope>NUCLEOTIDE SEQUENCE [LARGE SCALE GENOMIC DNA]</scope>
</reference>
<evidence type="ECO:0000256" key="6">
    <source>
        <dbReference type="SAM" id="SignalP"/>
    </source>
</evidence>
<accession>A0A1S3BVX6</accession>
<keyword evidence="3" id="KW-0249">Electron transport</keyword>
<dbReference type="Proteomes" id="UP001652600">
    <property type="component" value="Chromosome 2"/>
</dbReference>
<dbReference type="InterPro" id="IPR036249">
    <property type="entry name" value="Thioredoxin-like_sf"/>
</dbReference>
<dbReference type="InParanoid" id="A0A1S3BVX6"/>
<evidence type="ECO:0000313" key="9">
    <source>
        <dbReference type="RefSeq" id="XP_008453541.2"/>
    </source>
</evidence>
<feature type="domain" description="Glutaredoxin" evidence="7">
    <location>
        <begin position="197"/>
        <end position="258"/>
    </location>
</feature>
<dbReference type="RefSeq" id="XP_008453541.2">
    <property type="nucleotide sequence ID" value="XM_008455319.3"/>
</dbReference>
<dbReference type="PROSITE" id="PS00195">
    <property type="entry name" value="GLUTAREDOXIN_1"/>
    <property type="match status" value="2"/>
</dbReference>
<organism evidence="8 9">
    <name type="scientific">Cucumis melo</name>
    <name type="common">Muskmelon</name>
    <dbReference type="NCBI Taxonomy" id="3656"/>
    <lineage>
        <taxon>Eukaryota</taxon>
        <taxon>Viridiplantae</taxon>
        <taxon>Streptophyta</taxon>
        <taxon>Embryophyta</taxon>
        <taxon>Tracheophyta</taxon>
        <taxon>Spermatophyta</taxon>
        <taxon>Magnoliopsida</taxon>
        <taxon>eudicotyledons</taxon>
        <taxon>Gunneridae</taxon>
        <taxon>Pentapetalae</taxon>
        <taxon>rosids</taxon>
        <taxon>fabids</taxon>
        <taxon>Cucurbitales</taxon>
        <taxon>Cucurbitaceae</taxon>
        <taxon>Benincaseae</taxon>
        <taxon>Cucumis</taxon>
    </lineage>
</organism>
<feature type="domain" description="Glutaredoxin" evidence="7">
    <location>
        <begin position="46"/>
        <end position="108"/>
    </location>
</feature>
<dbReference type="GeneID" id="103494224"/>
<feature type="chain" id="PRO_5047393883" evidence="6">
    <location>
        <begin position="30"/>
        <end position="281"/>
    </location>
</feature>
<dbReference type="InterPro" id="IPR014025">
    <property type="entry name" value="Glutaredoxin_subgr"/>
</dbReference>
<keyword evidence="6" id="KW-0732">Signal</keyword>
<dbReference type="AlphaFoldDB" id="A0A1S3BVX6"/>
<dbReference type="GO" id="GO:0015038">
    <property type="term" value="F:glutathione disulfide oxidoreductase activity"/>
    <property type="evidence" value="ECO:0007669"/>
    <property type="project" value="TreeGrafter"/>
</dbReference>
<proteinExistence type="inferred from homology"/>